<sequence length="245" mass="29144">MSLSKVNKQIRNLETRLNSLGNLGKIPVILSDSKGIYLQEVVDSQRHPENKLYFWCRRGVGVEEQYKWLKDNLATKIQELDSNHITLYIWLGTCDLTEKKGKFIDLRSEDFTTVRHVCQTYKQIYEYLKDYPTISLVFLEIPYYSIYLWNERYDHASPEKFRTQDKKLEHQITEVNKYISQLNTLFHKNSPLFGLDLERNRKHRERSQASYNLNYALYIDGIHPIPELARLWVIRIALRLPADCQ</sequence>
<dbReference type="Proteomes" id="UP000507470">
    <property type="component" value="Unassembled WGS sequence"/>
</dbReference>
<name>A0A6J8CQA5_MYTCO</name>
<accession>A0A6J8CQA5</accession>
<protein>
    <submittedName>
        <fullName evidence="1">Uncharacterized protein</fullName>
    </submittedName>
</protein>
<keyword evidence="2" id="KW-1185">Reference proteome</keyword>
<evidence type="ECO:0000313" key="2">
    <source>
        <dbReference type="Proteomes" id="UP000507470"/>
    </source>
</evidence>
<dbReference type="Gene3D" id="3.40.50.1110">
    <property type="entry name" value="SGNH hydrolase"/>
    <property type="match status" value="1"/>
</dbReference>
<dbReference type="EMBL" id="CACVKT020005968">
    <property type="protein sequence ID" value="CAC5398708.1"/>
    <property type="molecule type" value="Genomic_DNA"/>
</dbReference>
<proteinExistence type="predicted"/>
<dbReference type="InterPro" id="IPR036514">
    <property type="entry name" value="SGNH_hydro_sf"/>
</dbReference>
<organism evidence="1 2">
    <name type="scientific">Mytilus coruscus</name>
    <name type="common">Sea mussel</name>
    <dbReference type="NCBI Taxonomy" id="42192"/>
    <lineage>
        <taxon>Eukaryota</taxon>
        <taxon>Metazoa</taxon>
        <taxon>Spiralia</taxon>
        <taxon>Lophotrochozoa</taxon>
        <taxon>Mollusca</taxon>
        <taxon>Bivalvia</taxon>
        <taxon>Autobranchia</taxon>
        <taxon>Pteriomorphia</taxon>
        <taxon>Mytilida</taxon>
        <taxon>Mytiloidea</taxon>
        <taxon>Mytilidae</taxon>
        <taxon>Mytilinae</taxon>
        <taxon>Mytilus</taxon>
    </lineage>
</organism>
<dbReference type="AlphaFoldDB" id="A0A6J8CQA5"/>
<reference evidence="1 2" key="1">
    <citation type="submission" date="2020-06" db="EMBL/GenBank/DDBJ databases">
        <authorList>
            <person name="Li R."/>
            <person name="Bekaert M."/>
        </authorList>
    </citation>
    <scope>NUCLEOTIDE SEQUENCE [LARGE SCALE GENOMIC DNA]</scope>
    <source>
        <strain evidence="2">wild</strain>
    </source>
</reference>
<dbReference type="OrthoDB" id="6040923at2759"/>
<gene>
    <name evidence="1" type="ORF">MCOR_33060</name>
</gene>
<evidence type="ECO:0000313" key="1">
    <source>
        <dbReference type="EMBL" id="CAC5398708.1"/>
    </source>
</evidence>